<evidence type="ECO:0000256" key="3">
    <source>
        <dbReference type="ARBA" id="ARBA00022448"/>
    </source>
</evidence>
<sequence length="459" mass="49180">MSESNQLADPISRNEGEIPVSLTVTSEKPPSIVSGNVGHDIERQKGIIERQERGSPDEPPDGGLQAWTVVLGAWCCSFCCYGWINSIGIFQAYYETHQLRSYSSSTISWIPSLEIFFMLFMGPVIGKLYDSFGPRYILLFGSLAHVFGLMMASISDKYYQFLLTQGVVSAIGASAVFTPSLSAVATWFHQKRGLAFGITMSGSSTGGVIFPIMINKLIPRVGFGWSMRIAAFMILGLLVIANLTVKSRTPPHPQPAITLTEFFSPLTERTYLLTALGNFLFIFGLFIPINYIVVQAVAEGMSQDLAGYLVPILNAASLFGRIIPGFLSDKFGRYNGFALVTILTSILILALWIPASSNSALMIFAGLFGFASGAFISLGPALVAQISPIHKIGVRQGLLFGVMSIGGLTTGPIGGAILSHENGSFTGVKIFAGVMCFAGSLFASAARISAVGLSPTIKF</sequence>
<dbReference type="InterPro" id="IPR011701">
    <property type="entry name" value="MFS"/>
</dbReference>
<feature type="transmembrane region" description="Helical" evidence="8">
    <location>
        <begin position="271"/>
        <end position="293"/>
    </location>
</feature>
<reference evidence="10" key="1">
    <citation type="submission" date="2020-01" db="EMBL/GenBank/DDBJ databases">
        <authorList>
            <consortium name="DOE Joint Genome Institute"/>
            <person name="Haridas S."/>
            <person name="Albert R."/>
            <person name="Binder M."/>
            <person name="Bloem J."/>
            <person name="Labutti K."/>
            <person name="Salamov A."/>
            <person name="Andreopoulos B."/>
            <person name="Baker S.E."/>
            <person name="Barry K."/>
            <person name="Bills G."/>
            <person name="Bluhm B.H."/>
            <person name="Cannon C."/>
            <person name="Castanera R."/>
            <person name="Culley D.E."/>
            <person name="Daum C."/>
            <person name="Ezra D."/>
            <person name="Gonzalez J.B."/>
            <person name="Henrissat B."/>
            <person name="Kuo A."/>
            <person name="Liang C."/>
            <person name="Lipzen A."/>
            <person name="Lutzoni F."/>
            <person name="Magnuson J."/>
            <person name="Mondo S."/>
            <person name="Nolan M."/>
            <person name="Ohm R."/>
            <person name="Pangilinan J."/>
            <person name="Park H.-J."/>
            <person name="Ramirez L."/>
            <person name="Alfaro M."/>
            <person name="Sun H."/>
            <person name="Tritt A."/>
            <person name="Yoshinaga Y."/>
            <person name="Zwiers L.-H."/>
            <person name="Turgeon B.G."/>
            <person name="Goodwin S.B."/>
            <person name="Spatafora J.W."/>
            <person name="Crous P.W."/>
            <person name="Grigoriev I.V."/>
        </authorList>
    </citation>
    <scope>NUCLEOTIDE SEQUENCE</scope>
    <source>
        <strain evidence="10">IPT5</strain>
    </source>
</reference>
<dbReference type="AlphaFoldDB" id="A0A6A7AMS0"/>
<comment type="subcellular location">
    <subcellularLocation>
        <location evidence="1">Membrane</location>
        <topology evidence="1">Multi-pass membrane protein</topology>
    </subcellularLocation>
</comment>
<dbReference type="InterPro" id="IPR050327">
    <property type="entry name" value="Proton-linked_MCT"/>
</dbReference>
<comment type="similarity">
    <text evidence="2">Belongs to the major facilitator superfamily. Monocarboxylate porter (TC 2.A.1.13) family.</text>
</comment>
<evidence type="ECO:0000256" key="2">
    <source>
        <dbReference type="ARBA" id="ARBA00006727"/>
    </source>
</evidence>
<evidence type="ECO:0000313" key="11">
    <source>
        <dbReference type="Proteomes" id="UP000799423"/>
    </source>
</evidence>
<feature type="transmembrane region" description="Helical" evidence="8">
    <location>
        <begin position="194"/>
        <end position="213"/>
    </location>
</feature>
<dbReference type="InterPro" id="IPR005828">
    <property type="entry name" value="MFS_sugar_transport-like"/>
</dbReference>
<evidence type="ECO:0000256" key="4">
    <source>
        <dbReference type="ARBA" id="ARBA00022692"/>
    </source>
</evidence>
<dbReference type="GO" id="GO:0022857">
    <property type="term" value="F:transmembrane transporter activity"/>
    <property type="evidence" value="ECO:0007669"/>
    <property type="project" value="InterPro"/>
</dbReference>
<evidence type="ECO:0000256" key="5">
    <source>
        <dbReference type="ARBA" id="ARBA00022989"/>
    </source>
</evidence>
<organism evidence="10 11">
    <name type="scientific">Plenodomus tracheiphilus IPT5</name>
    <dbReference type="NCBI Taxonomy" id="1408161"/>
    <lineage>
        <taxon>Eukaryota</taxon>
        <taxon>Fungi</taxon>
        <taxon>Dikarya</taxon>
        <taxon>Ascomycota</taxon>
        <taxon>Pezizomycotina</taxon>
        <taxon>Dothideomycetes</taxon>
        <taxon>Pleosporomycetidae</taxon>
        <taxon>Pleosporales</taxon>
        <taxon>Pleosporineae</taxon>
        <taxon>Leptosphaeriaceae</taxon>
        <taxon>Plenodomus</taxon>
    </lineage>
</organism>
<name>A0A6A7AMS0_9PLEO</name>
<feature type="transmembrane region" description="Helical" evidence="8">
    <location>
        <begin position="137"/>
        <end position="155"/>
    </location>
</feature>
<feature type="transmembrane region" description="Helical" evidence="8">
    <location>
        <begin position="398"/>
        <end position="418"/>
    </location>
</feature>
<evidence type="ECO:0000259" key="9">
    <source>
        <dbReference type="PROSITE" id="PS50850"/>
    </source>
</evidence>
<dbReference type="Pfam" id="PF07690">
    <property type="entry name" value="MFS_1"/>
    <property type="match status" value="1"/>
</dbReference>
<feature type="transmembrane region" description="Helical" evidence="8">
    <location>
        <begin position="305"/>
        <end position="324"/>
    </location>
</feature>
<dbReference type="Proteomes" id="UP000799423">
    <property type="component" value="Unassembled WGS sequence"/>
</dbReference>
<dbReference type="PROSITE" id="PS50850">
    <property type="entry name" value="MFS"/>
    <property type="match status" value="1"/>
</dbReference>
<evidence type="ECO:0000313" key="10">
    <source>
        <dbReference type="EMBL" id="KAF2844312.1"/>
    </source>
</evidence>
<evidence type="ECO:0000256" key="1">
    <source>
        <dbReference type="ARBA" id="ARBA00004141"/>
    </source>
</evidence>
<proteinExistence type="inferred from homology"/>
<keyword evidence="4 8" id="KW-0812">Transmembrane</keyword>
<dbReference type="SUPFAM" id="SSF103473">
    <property type="entry name" value="MFS general substrate transporter"/>
    <property type="match status" value="1"/>
</dbReference>
<dbReference type="Gene3D" id="1.20.1250.20">
    <property type="entry name" value="MFS general substrate transporter like domains"/>
    <property type="match status" value="2"/>
</dbReference>
<dbReference type="Pfam" id="PF00083">
    <property type="entry name" value="Sugar_tr"/>
    <property type="match status" value="1"/>
</dbReference>
<dbReference type="PANTHER" id="PTHR11360">
    <property type="entry name" value="MONOCARBOXYLATE TRANSPORTER"/>
    <property type="match status" value="1"/>
</dbReference>
<keyword evidence="3" id="KW-0813">Transport</keyword>
<gene>
    <name evidence="10" type="ORF">T440DRAFT_512273</name>
</gene>
<keyword evidence="5 8" id="KW-1133">Transmembrane helix</keyword>
<feature type="transmembrane region" description="Helical" evidence="8">
    <location>
        <begin position="225"/>
        <end position="245"/>
    </location>
</feature>
<feature type="transmembrane region" description="Helical" evidence="8">
    <location>
        <begin position="361"/>
        <end position="386"/>
    </location>
</feature>
<keyword evidence="6 8" id="KW-0472">Membrane</keyword>
<feature type="transmembrane region" description="Helical" evidence="8">
    <location>
        <begin position="336"/>
        <end position="355"/>
    </location>
</feature>
<dbReference type="InterPro" id="IPR036259">
    <property type="entry name" value="MFS_trans_sf"/>
</dbReference>
<feature type="transmembrane region" description="Helical" evidence="8">
    <location>
        <begin position="69"/>
        <end position="94"/>
    </location>
</feature>
<keyword evidence="11" id="KW-1185">Reference proteome</keyword>
<accession>A0A6A7AMS0</accession>
<protein>
    <submittedName>
        <fullName evidence="10">MFS general substrate transporter</fullName>
    </submittedName>
</protein>
<dbReference type="CDD" id="cd17352">
    <property type="entry name" value="MFS_MCT_SLC16"/>
    <property type="match status" value="1"/>
</dbReference>
<dbReference type="OrthoDB" id="5667at2759"/>
<dbReference type="GO" id="GO:0016020">
    <property type="term" value="C:membrane"/>
    <property type="evidence" value="ECO:0007669"/>
    <property type="project" value="UniProtKB-SubCell"/>
</dbReference>
<evidence type="ECO:0000256" key="6">
    <source>
        <dbReference type="ARBA" id="ARBA00023136"/>
    </source>
</evidence>
<dbReference type="InterPro" id="IPR020846">
    <property type="entry name" value="MFS_dom"/>
</dbReference>
<feature type="transmembrane region" description="Helical" evidence="8">
    <location>
        <begin position="167"/>
        <end position="187"/>
    </location>
</feature>
<feature type="transmembrane region" description="Helical" evidence="8">
    <location>
        <begin position="106"/>
        <end position="125"/>
    </location>
</feature>
<feature type="domain" description="Major facilitator superfamily (MFS) profile" evidence="9">
    <location>
        <begin position="69"/>
        <end position="459"/>
    </location>
</feature>
<evidence type="ECO:0000256" key="7">
    <source>
        <dbReference type="SAM" id="MobiDB-lite"/>
    </source>
</evidence>
<dbReference type="EMBL" id="MU006390">
    <property type="protein sequence ID" value="KAF2844312.1"/>
    <property type="molecule type" value="Genomic_DNA"/>
</dbReference>
<feature type="transmembrane region" description="Helical" evidence="8">
    <location>
        <begin position="430"/>
        <end position="453"/>
    </location>
</feature>
<feature type="region of interest" description="Disordered" evidence="7">
    <location>
        <begin position="1"/>
        <end position="40"/>
    </location>
</feature>
<dbReference type="PANTHER" id="PTHR11360:SF224">
    <property type="entry name" value="MAJOR FACILITATOR SUPERFAMILY (MFS) PROFILE DOMAIN-CONTAINING PROTEIN-RELATED"/>
    <property type="match status" value="1"/>
</dbReference>
<evidence type="ECO:0000256" key="8">
    <source>
        <dbReference type="SAM" id="Phobius"/>
    </source>
</evidence>